<dbReference type="PRINTS" id="PR02086">
    <property type="entry name" value="PUTNUCHARBI1"/>
</dbReference>
<evidence type="ECO:0000256" key="4">
    <source>
        <dbReference type="ARBA" id="ARBA00006958"/>
    </source>
</evidence>
<reference evidence="14 15" key="1">
    <citation type="submission" date="2023-01" db="EMBL/GenBank/DDBJ databases">
        <authorList>
            <person name="Whitehead M."/>
        </authorList>
    </citation>
    <scope>NUCLEOTIDE SEQUENCE [LARGE SCALE GENOMIC DNA]</scope>
</reference>
<dbReference type="AlphaFoldDB" id="A0AAV0WLT9"/>
<dbReference type="EMBL" id="CARXXK010000002">
    <property type="protein sequence ID" value="CAI6356791.1"/>
    <property type="molecule type" value="Genomic_DNA"/>
</dbReference>
<evidence type="ECO:0000256" key="7">
    <source>
        <dbReference type="ARBA" id="ARBA00022722"/>
    </source>
</evidence>
<dbReference type="InterPro" id="IPR026103">
    <property type="entry name" value="HARBI1_animal"/>
</dbReference>
<comment type="subcellular location">
    <subcellularLocation>
        <location evidence="3">Cytoplasm</location>
    </subcellularLocation>
    <subcellularLocation>
        <location evidence="2">Nucleus</location>
    </subcellularLocation>
</comment>
<dbReference type="Proteomes" id="UP001160148">
    <property type="component" value="Unassembled WGS sequence"/>
</dbReference>
<name>A0AAV0WLT9_9HEMI</name>
<evidence type="ECO:0000256" key="1">
    <source>
        <dbReference type="ARBA" id="ARBA00001968"/>
    </source>
</evidence>
<evidence type="ECO:0000256" key="11">
    <source>
        <dbReference type="ARBA" id="ARBA00030126"/>
    </source>
</evidence>
<comment type="caution">
    <text evidence="14">The sequence shown here is derived from an EMBL/GenBank/DDBJ whole genome shotgun (WGS) entry which is preliminary data.</text>
</comment>
<evidence type="ECO:0000313" key="15">
    <source>
        <dbReference type="Proteomes" id="UP001160148"/>
    </source>
</evidence>
<sequence length="360" mass="41695">MNNEISEDEDFVELINFIANEHRIPRIFRQRPDYFQCLRDFEFVERFRLSKPAVLYVHDLIRPEIEHPTDRNFAVTSRQMILMNLRYFASGSFLVVCGDFVGVHKSTASRTITRVSRATARLCSKFIRFPETEEEISVTRQEFYAKCKFPRCIGVIDCTHIKIRSPGGEDAEIYRNRKQYFSFNVQAICNSNLKFMNIVARWQGSAHDSTIFNNSAIRGKFERGEMGDSLLIGDSGYPIRPFLLTKLSIASTRAEQLYNESIIRTRNCIERSFGVYKRRFPILSVGINIHVSKVESIIVATAVLHNIAIDLNEIVPNISTEMENLINLSFFEQGTDEQNRRLNGANEITRNILIRYFETM</sequence>
<proteinExistence type="inferred from homology"/>
<evidence type="ECO:0000256" key="5">
    <source>
        <dbReference type="ARBA" id="ARBA00015519"/>
    </source>
</evidence>
<keyword evidence="9" id="KW-0378">Hydrolase</keyword>
<feature type="domain" description="DDE Tnp4" evidence="13">
    <location>
        <begin position="156"/>
        <end position="306"/>
    </location>
</feature>
<keyword evidence="10" id="KW-0539">Nucleus</keyword>
<evidence type="ECO:0000256" key="3">
    <source>
        <dbReference type="ARBA" id="ARBA00004496"/>
    </source>
</evidence>
<keyword evidence="8" id="KW-0479">Metal-binding</keyword>
<evidence type="ECO:0000256" key="8">
    <source>
        <dbReference type="ARBA" id="ARBA00022723"/>
    </source>
</evidence>
<protein>
    <recommendedName>
        <fullName evidence="5">Putative nuclease HARBI1</fullName>
    </recommendedName>
    <alternativeName>
        <fullName evidence="11">Harbinger transposase-derived nuclease</fullName>
    </alternativeName>
</protein>
<keyword evidence="15" id="KW-1185">Reference proteome</keyword>
<dbReference type="GO" id="GO:0046872">
    <property type="term" value="F:metal ion binding"/>
    <property type="evidence" value="ECO:0007669"/>
    <property type="project" value="UniProtKB-KW"/>
</dbReference>
<evidence type="ECO:0000313" key="14">
    <source>
        <dbReference type="EMBL" id="CAI6356791.1"/>
    </source>
</evidence>
<evidence type="ECO:0000256" key="12">
    <source>
        <dbReference type="ARBA" id="ARBA00045850"/>
    </source>
</evidence>
<dbReference type="GO" id="GO:0005634">
    <property type="term" value="C:nucleus"/>
    <property type="evidence" value="ECO:0007669"/>
    <property type="project" value="UniProtKB-SubCell"/>
</dbReference>
<evidence type="ECO:0000256" key="10">
    <source>
        <dbReference type="ARBA" id="ARBA00023242"/>
    </source>
</evidence>
<dbReference type="InterPro" id="IPR045249">
    <property type="entry name" value="HARBI1-like"/>
</dbReference>
<evidence type="ECO:0000259" key="13">
    <source>
        <dbReference type="Pfam" id="PF13359"/>
    </source>
</evidence>
<dbReference type="PANTHER" id="PTHR22930">
    <property type="match status" value="1"/>
</dbReference>
<comment type="similarity">
    <text evidence="4">Belongs to the HARBI1 family.</text>
</comment>
<comment type="cofactor">
    <cofactor evidence="1">
        <name>a divalent metal cation</name>
        <dbReference type="ChEBI" id="CHEBI:60240"/>
    </cofactor>
</comment>
<evidence type="ECO:0000256" key="6">
    <source>
        <dbReference type="ARBA" id="ARBA00022490"/>
    </source>
</evidence>
<comment type="function">
    <text evidence="12">Transposase-derived protein that may have nuclease activity. Does not have transposase activity.</text>
</comment>
<evidence type="ECO:0000256" key="9">
    <source>
        <dbReference type="ARBA" id="ARBA00022801"/>
    </source>
</evidence>
<keyword evidence="7" id="KW-0540">Nuclease</keyword>
<dbReference type="GO" id="GO:0004518">
    <property type="term" value="F:nuclease activity"/>
    <property type="evidence" value="ECO:0007669"/>
    <property type="project" value="UniProtKB-KW"/>
</dbReference>
<dbReference type="PANTHER" id="PTHR22930:SF289">
    <property type="entry name" value="DDE TNP4 DOMAIN-CONTAINING PROTEIN-RELATED"/>
    <property type="match status" value="1"/>
</dbReference>
<keyword evidence="6" id="KW-0963">Cytoplasm</keyword>
<dbReference type="GO" id="GO:0016787">
    <property type="term" value="F:hydrolase activity"/>
    <property type="evidence" value="ECO:0007669"/>
    <property type="project" value="UniProtKB-KW"/>
</dbReference>
<gene>
    <name evidence="14" type="ORF">MEUPH1_LOCUS12488</name>
</gene>
<organism evidence="14 15">
    <name type="scientific">Macrosiphum euphorbiae</name>
    <name type="common">potato aphid</name>
    <dbReference type="NCBI Taxonomy" id="13131"/>
    <lineage>
        <taxon>Eukaryota</taxon>
        <taxon>Metazoa</taxon>
        <taxon>Ecdysozoa</taxon>
        <taxon>Arthropoda</taxon>
        <taxon>Hexapoda</taxon>
        <taxon>Insecta</taxon>
        <taxon>Pterygota</taxon>
        <taxon>Neoptera</taxon>
        <taxon>Paraneoptera</taxon>
        <taxon>Hemiptera</taxon>
        <taxon>Sternorrhyncha</taxon>
        <taxon>Aphidomorpha</taxon>
        <taxon>Aphidoidea</taxon>
        <taxon>Aphididae</taxon>
        <taxon>Macrosiphini</taxon>
        <taxon>Macrosiphum</taxon>
    </lineage>
</organism>
<evidence type="ECO:0000256" key="2">
    <source>
        <dbReference type="ARBA" id="ARBA00004123"/>
    </source>
</evidence>
<dbReference type="GO" id="GO:0005737">
    <property type="term" value="C:cytoplasm"/>
    <property type="evidence" value="ECO:0007669"/>
    <property type="project" value="UniProtKB-SubCell"/>
</dbReference>
<dbReference type="Pfam" id="PF13359">
    <property type="entry name" value="DDE_Tnp_4"/>
    <property type="match status" value="1"/>
</dbReference>
<dbReference type="InterPro" id="IPR027806">
    <property type="entry name" value="HARBI1_dom"/>
</dbReference>
<accession>A0AAV0WLT9</accession>